<comment type="cofactor">
    <cofactor evidence="1">
        <name>Zn(2+)</name>
        <dbReference type="ChEBI" id="CHEBI:29105"/>
    </cofactor>
</comment>
<dbReference type="KEGG" id="rter:IDM49_06440"/>
<reference evidence="8 9" key="1">
    <citation type="submission" date="2020-09" db="EMBL/GenBank/DDBJ databases">
        <title>Investigation of environmental microbes.</title>
        <authorList>
            <person name="Ou Y."/>
            <person name="Kang Q."/>
        </authorList>
    </citation>
    <scope>NUCLEOTIDE SEQUENCE [LARGE SCALE GENOMIC DNA]</scope>
    <source>
        <strain evidence="8 9">KJZ-14</strain>
    </source>
</reference>
<evidence type="ECO:0000313" key="9">
    <source>
        <dbReference type="Proteomes" id="UP000516404"/>
    </source>
</evidence>
<feature type="transmembrane region" description="Helical" evidence="7">
    <location>
        <begin position="106"/>
        <end position="127"/>
    </location>
</feature>
<feature type="transmembrane region" description="Helical" evidence="7">
    <location>
        <begin position="50"/>
        <end position="68"/>
    </location>
</feature>
<protein>
    <recommendedName>
        <fullName evidence="10">Zinc metalloprotease</fullName>
    </recommendedName>
</protein>
<keyword evidence="3" id="KW-0645">Protease</keyword>
<dbReference type="RefSeq" id="WP_190723923.1">
    <property type="nucleotide sequence ID" value="NZ_CP061539.1"/>
</dbReference>
<keyword evidence="7" id="KW-0812">Transmembrane</keyword>
<evidence type="ECO:0000256" key="4">
    <source>
        <dbReference type="ARBA" id="ARBA00022801"/>
    </source>
</evidence>
<dbReference type="PANTHER" id="PTHR39188">
    <property type="entry name" value="MEMBRANE-ASSOCIATED ZINC METALLOPROTEASE M50B"/>
    <property type="match status" value="1"/>
</dbReference>
<keyword evidence="7" id="KW-0472">Membrane</keyword>
<gene>
    <name evidence="8" type="ORF">IDM49_06440</name>
</gene>
<evidence type="ECO:0000313" key="8">
    <source>
        <dbReference type="EMBL" id="QNV36911.1"/>
    </source>
</evidence>
<comment type="similarity">
    <text evidence="2">Belongs to the peptidase M50B family.</text>
</comment>
<evidence type="ECO:0000256" key="6">
    <source>
        <dbReference type="ARBA" id="ARBA00023049"/>
    </source>
</evidence>
<proteinExistence type="inferred from homology"/>
<feature type="transmembrane region" description="Helical" evidence="7">
    <location>
        <begin position="18"/>
        <end position="38"/>
    </location>
</feature>
<keyword evidence="9" id="KW-1185">Reference proteome</keyword>
<sequence>MHKDALGVQVARIFGAPVYLRTSWFVFMAVVILGYAYYIQRSPRMSWGDGFIVSTTVAVVVAAAVFVHELAHAAVGHTSGQKVHFISMTLWGGFTKLTQGSAAGSLLVSLAGPAVNVLFALAGYGLLQVVEPSSFAFGLRLASDANLAIAFFNLLPAYPLDGGHAIESFAMLCGAKKSTAVKITSYVGVILIPVAVLLFAFGGMMRTPVALIILIYLCTYLWKNASSHLSILRHQSAGYDPLQAKNLMRPAISFAPTTPVEIVAQSIGNGFLAITSHPHTGQLLWADGHVLQVKPGTPIMQVAVPLAEPPISYNALRYDVMEYLNGTHWHRLPVSHQQNPTVLAWAVTDAHHQPIGVITHKDATNIINRENHMLGLDHQI</sequence>
<dbReference type="AlphaFoldDB" id="A0A7H2BB65"/>
<keyword evidence="4" id="KW-0378">Hydrolase</keyword>
<dbReference type="Proteomes" id="UP000516404">
    <property type="component" value="Chromosome"/>
</dbReference>
<name>A0A7H2BB65_9MICC</name>
<keyword evidence="5" id="KW-0862">Zinc</keyword>
<keyword evidence="7" id="KW-1133">Transmembrane helix</keyword>
<dbReference type="GO" id="GO:0008237">
    <property type="term" value="F:metallopeptidase activity"/>
    <property type="evidence" value="ECO:0007669"/>
    <property type="project" value="UniProtKB-KW"/>
</dbReference>
<dbReference type="PANTHER" id="PTHR39188:SF3">
    <property type="entry name" value="STAGE IV SPORULATION PROTEIN FB"/>
    <property type="match status" value="1"/>
</dbReference>
<accession>A0A7H2BB65</accession>
<feature type="transmembrane region" description="Helical" evidence="7">
    <location>
        <begin position="179"/>
        <end position="201"/>
    </location>
</feature>
<evidence type="ECO:0000256" key="2">
    <source>
        <dbReference type="ARBA" id="ARBA00007931"/>
    </source>
</evidence>
<organism evidence="8 9">
    <name type="scientific">Rothia terrae</name>
    <dbReference type="NCBI Taxonomy" id="396015"/>
    <lineage>
        <taxon>Bacteria</taxon>
        <taxon>Bacillati</taxon>
        <taxon>Actinomycetota</taxon>
        <taxon>Actinomycetes</taxon>
        <taxon>Micrococcales</taxon>
        <taxon>Micrococcaceae</taxon>
        <taxon>Rothia</taxon>
    </lineage>
</organism>
<evidence type="ECO:0000256" key="7">
    <source>
        <dbReference type="SAM" id="Phobius"/>
    </source>
</evidence>
<evidence type="ECO:0000256" key="3">
    <source>
        <dbReference type="ARBA" id="ARBA00022670"/>
    </source>
</evidence>
<evidence type="ECO:0008006" key="10">
    <source>
        <dbReference type="Google" id="ProtNLM"/>
    </source>
</evidence>
<dbReference type="EMBL" id="CP061539">
    <property type="protein sequence ID" value="QNV36911.1"/>
    <property type="molecule type" value="Genomic_DNA"/>
</dbReference>
<evidence type="ECO:0000256" key="1">
    <source>
        <dbReference type="ARBA" id="ARBA00001947"/>
    </source>
</evidence>
<evidence type="ECO:0000256" key="5">
    <source>
        <dbReference type="ARBA" id="ARBA00022833"/>
    </source>
</evidence>
<dbReference type="GO" id="GO:0006508">
    <property type="term" value="P:proteolysis"/>
    <property type="evidence" value="ECO:0007669"/>
    <property type="project" value="UniProtKB-KW"/>
</dbReference>
<keyword evidence="6" id="KW-0482">Metalloprotease</keyword>
<dbReference type="GeneID" id="96623870"/>